<accession>X1C1N6</accession>
<feature type="non-terminal residue" evidence="1">
    <location>
        <position position="277"/>
    </location>
</feature>
<sequence>LTYDVAVTRDYIWAASFAGGLRRYSFDAEKWSLIPLPRDTDSTFACDDTLADFEWNVLDNLNHRVFSVIAYDSLVWVGTAAGINKGIVDPNTGWVDWTHYSAQWNNISGNFVRGLHRQIAASGERIWAATLNAEELSEFSAVSYTADDGATWTIPRFLVGKRPYNIHSFGESVYVAAEDGLYKSNDGTNWARFRSAVDKDTGEEVWAEQAYGALFDTRNSTLWIGTPDGLARTQDDGRLWEVERSFVSTSDSGEVSFYAYPNPFYLVEDNFRDGSGH</sequence>
<organism evidence="1">
    <name type="scientific">marine sediment metagenome</name>
    <dbReference type="NCBI Taxonomy" id="412755"/>
    <lineage>
        <taxon>unclassified sequences</taxon>
        <taxon>metagenomes</taxon>
        <taxon>ecological metagenomes</taxon>
    </lineage>
</organism>
<proteinExistence type="predicted"/>
<reference evidence="1" key="1">
    <citation type="journal article" date="2014" name="Front. Microbiol.">
        <title>High frequency of phylogenetically diverse reductive dehalogenase-homologous genes in deep subseafloor sedimentary metagenomes.</title>
        <authorList>
            <person name="Kawai M."/>
            <person name="Futagami T."/>
            <person name="Toyoda A."/>
            <person name="Takaki Y."/>
            <person name="Nishi S."/>
            <person name="Hori S."/>
            <person name="Arai W."/>
            <person name="Tsubouchi T."/>
            <person name="Morono Y."/>
            <person name="Uchiyama I."/>
            <person name="Ito T."/>
            <person name="Fujiyama A."/>
            <person name="Inagaki F."/>
            <person name="Takami H."/>
        </authorList>
    </citation>
    <scope>NUCLEOTIDE SEQUENCE</scope>
    <source>
        <strain evidence="1">Expedition CK06-06</strain>
    </source>
</reference>
<dbReference type="SUPFAM" id="SSF110296">
    <property type="entry name" value="Oligoxyloglucan reducing end-specific cellobiohydrolase"/>
    <property type="match status" value="1"/>
</dbReference>
<dbReference type="InterPro" id="IPR015943">
    <property type="entry name" value="WD40/YVTN_repeat-like_dom_sf"/>
</dbReference>
<gene>
    <name evidence="1" type="ORF">S01H4_47678</name>
</gene>
<dbReference type="AlphaFoldDB" id="X1C1N6"/>
<dbReference type="Gene3D" id="2.130.10.10">
    <property type="entry name" value="YVTN repeat-like/Quinoprotein amine dehydrogenase"/>
    <property type="match status" value="1"/>
</dbReference>
<dbReference type="EMBL" id="BART01026796">
    <property type="protein sequence ID" value="GAH01202.1"/>
    <property type="molecule type" value="Genomic_DNA"/>
</dbReference>
<evidence type="ECO:0008006" key="2">
    <source>
        <dbReference type="Google" id="ProtNLM"/>
    </source>
</evidence>
<comment type="caution">
    <text evidence="1">The sequence shown here is derived from an EMBL/GenBank/DDBJ whole genome shotgun (WGS) entry which is preliminary data.</text>
</comment>
<name>X1C1N6_9ZZZZ</name>
<protein>
    <recommendedName>
        <fullName evidence="2">Photosynthesis system II assembly factor Ycf48/Hcf136-like domain-containing protein</fullName>
    </recommendedName>
</protein>
<feature type="non-terminal residue" evidence="1">
    <location>
        <position position="1"/>
    </location>
</feature>
<evidence type="ECO:0000313" key="1">
    <source>
        <dbReference type="EMBL" id="GAH01202.1"/>
    </source>
</evidence>